<dbReference type="Gene3D" id="3.40.50.720">
    <property type="entry name" value="NAD(P)-binding Rossmann-like Domain"/>
    <property type="match status" value="1"/>
</dbReference>
<protein>
    <submittedName>
        <fullName evidence="1">Uncharacterized protein</fullName>
    </submittedName>
</protein>
<proteinExistence type="predicted"/>
<dbReference type="AlphaFoldDB" id="A0AAE3A3A2"/>
<evidence type="ECO:0000313" key="2">
    <source>
        <dbReference type="Proteomes" id="UP001197795"/>
    </source>
</evidence>
<reference evidence="1 2" key="1">
    <citation type="submission" date="2021-10" db="EMBL/GenBank/DDBJ databases">
        <title>Anaerobic single-cell dispensing facilitates the cultivation of human gut bacteria.</title>
        <authorList>
            <person name="Afrizal A."/>
        </authorList>
    </citation>
    <scope>NUCLEOTIDE SEQUENCE [LARGE SCALE GENOMIC DNA]</scope>
    <source>
        <strain evidence="1 2">CLA-AA-H273</strain>
    </source>
</reference>
<dbReference type="EMBL" id="JAJEPV010000024">
    <property type="protein sequence ID" value="MCC2120020.1"/>
    <property type="molecule type" value="Genomic_DNA"/>
</dbReference>
<evidence type="ECO:0000313" key="1">
    <source>
        <dbReference type="EMBL" id="MCC2120020.1"/>
    </source>
</evidence>
<gene>
    <name evidence="1" type="ORF">LKD75_10555</name>
</gene>
<name>A0AAE3A3A2_9FIRM</name>
<accession>A0AAE3A3A2</accession>
<dbReference type="SUPFAM" id="SSF51735">
    <property type="entry name" value="NAD(P)-binding Rossmann-fold domains"/>
    <property type="match status" value="1"/>
</dbReference>
<comment type="caution">
    <text evidence="1">The sequence shown here is derived from an EMBL/GenBank/DDBJ whole genome shotgun (WGS) entry which is preliminary data.</text>
</comment>
<organism evidence="1 2">
    <name type="scientific">Waltera acetigignens</name>
    <dbReference type="NCBI Taxonomy" id="2981769"/>
    <lineage>
        <taxon>Bacteria</taxon>
        <taxon>Bacillati</taxon>
        <taxon>Bacillota</taxon>
        <taxon>Clostridia</taxon>
        <taxon>Lachnospirales</taxon>
        <taxon>Lachnospiraceae</taxon>
        <taxon>Waltera</taxon>
    </lineage>
</organism>
<sequence>MAVLTAMLYERFKAGKYPIALVSMDNCSQNGARLRESVLIMAEEWRKTGFVGEDFVEYLSFENTVALREADIYLTCKND</sequence>
<dbReference type="RefSeq" id="WP_227733426.1">
    <property type="nucleotide sequence ID" value="NZ_JAJEPV010000024.1"/>
</dbReference>
<dbReference type="Proteomes" id="UP001197795">
    <property type="component" value="Unassembled WGS sequence"/>
</dbReference>
<dbReference type="InterPro" id="IPR036291">
    <property type="entry name" value="NAD(P)-bd_dom_sf"/>
</dbReference>
<keyword evidence="2" id="KW-1185">Reference proteome</keyword>